<dbReference type="Pfam" id="PF13481">
    <property type="entry name" value="AAA_25"/>
    <property type="match status" value="1"/>
</dbReference>
<accession>A0ABY2ZSQ0</accession>
<dbReference type="InterPro" id="IPR038724">
    <property type="entry name" value="RepA"/>
</dbReference>
<dbReference type="InterPro" id="IPR027417">
    <property type="entry name" value="P-loop_NTPase"/>
</dbReference>
<organism evidence="1 2">
    <name type="scientific">Pantoea dispersa</name>
    <dbReference type="NCBI Taxonomy" id="59814"/>
    <lineage>
        <taxon>Bacteria</taxon>
        <taxon>Pseudomonadati</taxon>
        <taxon>Pseudomonadota</taxon>
        <taxon>Gammaproteobacteria</taxon>
        <taxon>Enterobacterales</taxon>
        <taxon>Erwiniaceae</taxon>
        <taxon>Pantoea</taxon>
    </lineage>
</organism>
<reference evidence="1 2" key="1">
    <citation type="submission" date="2019-06" db="EMBL/GenBank/DDBJ databases">
        <title>Pantoea dispersa Assembly.</title>
        <authorList>
            <person name="Wang J."/>
        </authorList>
    </citation>
    <scope>NUCLEOTIDE SEQUENCE [LARGE SCALE GENOMIC DNA]</scope>
    <source>
        <strain evidence="2">bio</strain>
    </source>
</reference>
<name>A0ABY2ZSQ0_9GAMM</name>
<evidence type="ECO:0000313" key="1">
    <source>
        <dbReference type="EMBL" id="TQC64551.1"/>
    </source>
</evidence>
<proteinExistence type="predicted"/>
<comment type="caution">
    <text evidence="1">The sequence shown here is derived from an EMBL/GenBank/DDBJ whole genome shotgun (WGS) entry which is preliminary data.</text>
</comment>
<dbReference type="EMBL" id="VICF01000012">
    <property type="protein sequence ID" value="TQC64551.1"/>
    <property type="molecule type" value="Genomic_DNA"/>
</dbReference>
<dbReference type="Gene3D" id="3.40.50.300">
    <property type="entry name" value="P-loop containing nucleotide triphosphate hydrolases"/>
    <property type="match status" value="1"/>
</dbReference>
<dbReference type="SUPFAM" id="SSF52540">
    <property type="entry name" value="P-loop containing nucleoside triphosphate hydrolases"/>
    <property type="match status" value="1"/>
</dbReference>
<dbReference type="RefSeq" id="WP_141497092.1">
    <property type="nucleotide sequence ID" value="NZ_VICF01000012.1"/>
</dbReference>
<dbReference type="Proteomes" id="UP000319715">
    <property type="component" value="Unassembled WGS sequence"/>
</dbReference>
<sequence>MSHPLRLTEPLSDALFACVYLWAHGRPCSRSELEKAARQHHDPATRCGRLVVRLMQLHGMTYEDLCDAGYLGTDAEQVKALRRSVVAEILGTEALNACLRDTGRIQRVFPAADATRTRLPLSRGSEGFDARQDYVMKHVLPAQALCSIYGPSGSFKSFLAVSWACHISAGLPWAGHRVNRGAVLYIVGEGGIGVPRRIRAWEQVYQQRVENVWLVNRPVFPVRQSEVQEVILAAKQIEADAGLPVRLIVIDTLARCFGGNDENDARDMGAFIEGCDDIKRKTGATVLVVHHSGKDEARGARGSSSFRAALDAEFQVKREDENIALILSCTKMKDAEEPKRRAYDLQPVRLFTDEEGEEIHSLAVRDVARDVNDHDPHLSNIPNLSENHATLWALIRSRTENGDACTRALLRDDMKAMGIDVSKNFSRWLAKLESHGMVTINDEEITIISCRKSEG</sequence>
<keyword evidence="2" id="KW-1185">Reference proteome</keyword>
<evidence type="ECO:0000313" key="2">
    <source>
        <dbReference type="Proteomes" id="UP000319715"/>
    </source>
</evidence>
<dbReference type="CDD" id="cd01125">
    <property type="entry name" value="RepA_RSF1010_like"/>
    <property type="match status" value="1"/>
</dbReference>
<gene>
    <name evidence="1" type="ORF">FK492_22000</name>
</gene>
<protein>
    <submittedName>
        <fullName evidence="1">AAA family ATPase</fullName>
    </submittedName>
</protein>